<organism evidence="1 2">
    <name type="scientific">Chryseobacterium ginsengisoli</name>
    <dbReference type="NCBI Taxonomy" id="363853"/>
    <lineage>
        <taxon>Bacteria</taxon>
        <taxon>Pseudomonadati</taxon>
        <taxon>Bacteroidota</taxon>
        <taxon>Flavobacteriia</taxon>
        <taxon>Flavobacteriales</taxon>
        <taxon>Weeksellaceae</taxon>
        <taxon>Chryseobacterium group</taxon>
        <taxon>Chryseobacterium</taxon>
    </lineage>
</organism>
<sequence>MVLEHIELDIEYPNFRIEKKPYTFPLTDIKDLLQEWLDFLDI</sequence>
<proteinExistence type="predicted"/>
<accession>A0ABP9MJT2</accession>
<reference evidence="2" key="1">
    <citation type="journal article" date="2019" name="Int. J. Syst. Evol. Microbiol.">
        <title>The Global Catalogue of Microorganisms (GCM) 10K type strain sequencing project: providing services to taxonomists for standard genome sequencing and annotation.</title>
        <authorList>
            <consortium name="The Broad Institute Genomics Platform"/>
            <consortium name="The Broad Institute Genome Sequencing Center for Infectious Disease"/>
            <person name="Wu L."/>
            <person name="Ma J."/>
        </authorList>
    </citation>
    <scope>NUCLEOTIDE SEQUENCE [LARGE SCALE GENOMIC DNA]</scope>
    <source>
        <strain evidence="2">JCM 18019</strain>
    </source>
</reference>
<dbReference type="Proteomes" id="UP001500353">
    <property type="component" value="Unassembled WGS sequence"/>
</dbReference>
<evidence type="ECO:0000313" key="1">
    <source>
        <dbReference type="EMBL" id="GAA5097741.1"/>
    </source>
</evidence>
<dbReference type="EMBL" id="BAABHX010000006">
    <property type="protein sequence ID" value="GAA5097741.1"/>
    <property type="molecule type" value="Genomic_DNA"/>
</dbReference>
<gene>
    <name evidence="1" type="ORF">GCM10023210_33080</name>
</gene>
<keyword evidence="2" id="KW-1185">Reference proteome</keyword>
<name>A0ABP9MJT2_9FLAO</name>
<dbReference type="RefSeq" id="WP_345206607.1">
    <property type="nucleotide sequence ID" value="NZ_BAABHX010000006.1"/>
</dbReference>
<protein>
    <submittedName>
        <fullName evidence="1">Uncharacterized protein</fullName>
    </submittedName>
</protein>
<comment type="caution">
    <text evidence="1">The sequence shown here is derived from an EMBL/GenBank/DDBJ whole genome shotgun (WGS) entry which is preliminary data.</text>
</comment>
<evidence type="ECO:0000313" key="2">
    <source>
        <dbReference type="Proteomes" id="UP001500353"/>
    </source>
</evidence>